<evidence type="ECO:0000313" key="3">
    <source>
        <dbReference type="Proteomes" id="UP000295066"/>
    </source>
</evidence>
<feature type="domain" description="CN hydrolase" evidence="1">
    <location>
        <begin position="3"/>
        <end position="241"/>
    </location>
</feature>
<dbReference type="PROSITE" id="PS50263">
    <property type="entry name" value="CN_HYDROLASE"/>
    <property type="match status" value="1"/>
</dbReference>
<sequence>MKLRVGVLQLDVALGDREKNRKNVEKWMASVSVPSDMPTAVVIPEIWDVGYALDRAAELADPEGKGAAEFLGSLAKKYGVWFVGGSVLASTGSGFANRAQVINPRGELVAYYDKVHLIRLMEEEKYFTGGRKECLFSLEGAKAGCVICYDIRFCEWLRTYALRGTEVLFVSAEWPSPRADHWKTLLRARAIENQMYMVACNRCGTTGDTHFGGGSMILGPKGEVLFEGGEGEEAGFVTIDLDEVSRTRNFLTVFNDRVPDIYGTHLK</sequence>
<dbReference type="CDD" id="cd07583">
    <property type="entry name" value="nitrilase_5"/>
    <property type="match status" value="1"/>
</dbReference>
<dbReference type="InterPro" id="IPR036526">
    <property type="entry name" value="C-N_Hydrolase_sf"/>
</dbReference>
<name>A0A4R8MLP6_9BACT</name>
<reference evidence="2 3" key="1">
    <citation type="submission" date="2019-03" db="EMBL/GenBank/DDBJ databases">
        <title>Genomic Encyclopedia of Type Strains, Phase IV (KMG-IV): sequencing the most valuable type-strain genomes for metagenomic binning, comparative biology and taxonomic classification.</title>
        <authorList>
            <person name="Goeker M."/>
        </authorList>
    </citation>
    <scope>NUCLEOTIDE SEQUENCE [LARGE SCALE GENOMIC DNA]</scope>
    <source>
        <strain evidence="2 3">DSM 25964</strain>
    </source>
</reference>
<dbReference type="InterPro" id="IPR003010">
    <property type="entry name" value="C-N_Hydrolase"/>
</dbReference>
<dbReference type="EMBL" id="SORI01000001">
    <property type="protein sequence ID" value="TDY65006.1"/>
    <property type="molecule type" value="Genomic_DNA"/>
</dbReference>
<dbReference type="RefSeq" id="WP_133955340.1">
    <property type="nucleotide sequence ID" value="NZ_SORI01000001.1"/>
</dbReference>
<dbReference type="Gene3D" id="3.60.110.10">
    <property type="entry name" value="Carbon-nitrogen hydrolase"/>
    <property type="match status" value="1"/>
</dbReference>
<keyword evidence="2" id="KW-0378">Hydrolase</keyword>
<proteinExistence type="predicted"/>
<dbReference type="SUPFAM" id="SSF56317">
    <property type="entry name" value="Carbon-nitrogen hydrolase"/>
    <property type="match status" value="1"/>
</dbReference>
<evidence type="ECO:0000313" key="2">
    <source>
        <dbReference type="EMBL" id="TDY65006.1"/>
    </source>
</evidence>
<dbReference type="PANTHER" id="PTHR23088">
    <property type="entry name" value="NITRILASE-RELATED"/>
    <property type="match status" value="1"/>
</dbReference>
<dbReference type="AlphaFoldDB" id="A0A4R8MLP6"/>
<keyword evidence="3" id="KW-1185">Reference proteome</keyword>
<organism evidence="2 3">
    <name type="scientific">Aminivibrio pyruvatiphilus</name>
    <dbReference type="NCBI Taxonomy" id="1005740"/>
    <lineage>
        <taxon>Bacteria</taxon>
        <taxon>Thermotogati</taxon>
        <taxon>Synergistota</taxon>
        <taxon>Synergistia</taxon>
        <taxon>Synergistales</taxon>
        <taxon>Aminobacteriaceae</taxon>
        <taxon>Aminivibrio</taxon>
    </lineage>
</organism>
<dbReference type="GO" id="GO:0016787">
    <property type="term" value="F:hydrolase activity"/>
    <property type="evidence" value="ECO:0007669"/>
    <property type="project" value="UniProtKB-KW"/>
</dbReference>
<dbReference type="PANTHER" id="PTHR23088:SF27">
    <property type="entry name" value="DEAMINATED GLUTATHIONE AMIDASE"/>
    <property type="match status" value="1"/>
</dbReference>
<dbReference type="OrthoDB" id="9811121at2"/>
<evidence type="ECO:0000259" key="1">
    <source>
        <dbReference type="PROSITE" id="PS50263"/>
    </source>
</evidence>
<dbReference type="Pfam" id="PF00795">
    <property type="entry name" value="CN_hydrolase"/>
    <property type="match status" value="1"/>
</dbReference>
<dbReference type="Proteomes" id="UP000295066">
    <property type="component" value="Unassembled WGS sequence"/>
</dbReference>
<comment type="caution">
    <text evidence="2">The sequence shown here is derived from an EMBL/GenBank/DDBJ whole genome shotgun (WGS) entry which is preliminary data.</text>
</comment>
<protein>
    <submittedName>
        <fullName evidence="2">Putative amidohydrolase</fullName>
    </submittedName>
</protein>
<gene>
    <name evidence="2" type="ORF">C8D99_101152</name>
</gene>
<accession>A0A4R8MLP6</accession>